<evidence type="ECO:0000256" key="3">
    <source>
        <dbReference type="ARBA" id="ARBA00022475"/>
    </source>
</evidence>
<keyword evidence="7 8" id="KW-0472">Membrane</keyword>
<evidence type="ECO:0000256" key="4">
    <source>
        <dbReference type="ARBA" id="ARBA00022692"/>
    </source>
</evidence>
<feature type="transmembrane region" description="Helical" evidence="8">
    <location>
        <begin position="112"/>
        <end position="132"/>
    </location>
</feature>
<keyword evidence="6 8" id="KW-1133">Transmembrane helix</keyword>
<proteinExistence type="inferred from homology"/>
<keyword evidence="11" id="KW-1185">Reference proteome</keyword>
<dbReference type="RefSeq" id="WP_371756154.1">
    <property type="nucleotide sequence ID" value="NZ_JAYJLD010000069.1"/>
</dbReference>
<evidence type="ECO:0000313" key="10">
    <source>
        <dbReference type="EMBL" id="MEB3104028.1"/>
    </source>
</evidence>
<evidence type="ECO:0000259" key="9">
    <source>
        <dbReference type="PROSITE" id="PS50928"/>
    </source>
</evidence>
<dbReference type="EMBL" id="JAYJLD010000069">
    <property type="protein sequence ID" value="MEB3104028.1"/>
    <property type="molecule type" value="Genomic_DNA"/>
</dbReference>
<dbReference type="InterPro" id="IPR010065">
    <property type="entry name" value="AA_ABC_transptr_permease_3TM"/>
</dbReference>
<dbReference type="CDD" id="cd06261">
    <property type="entry name" value="TM_PBP2"/>
    <property type="match status" value="1"/>
</dbReference>
<comment type="caution">
    <text evidence="10">The sequence shown here is derived from an EMBL/GenBank/DDBJ whole genome shotgun (WGS) entry which is preliminary data.</text>
</comment>
<feature type="transmembrane region" description="Helical" evidence="8">
    <location>
        <begin position="44"/>
        <end position="64"/>
    </location>
</feature>
<evidence type="ECO:0000256" key="8">
    <source>
        <dbReference type="RuleBase" id="RU363032"/>
    </source>
</evidence>
<feature type="domain" description="ABC transmembrane type-1" evidence="9">
    <location>
        <begin position="41"/>
        <end position="231"/>
    </location>
</feature>
<dbReference type="InterPro" id="IPR035906">
    <property type="entry name" value="MetI-like_sf"/>
</dbReference>
<dbReference type="Pfam" id="PF00528">
    <property type="entry name" value="BPD_transp_1"/>
    <property type="match status" value="1"/>
</dbReference>
<keyword evidence="2 8" id="KW-0813">Transport</keyword>
<reference evidence="10" key="1">
    <citation type="submission" date="2023-12" db="EMBL/GenBank/DDBJ databases">
        <title>Fervidustalea candida gen. nov., sp. nov., a novel member of the family Paenibacillaceae isolated from a geothermal area.</title>
        <authorList>
            <person name="Li W.-J."/>
            <person name="Jiao J.-Y."/>
            <person name="Chen Y."/>
        </authorList>
    </citation>
    <scope>NUCLEOTIDE SEQUENCE</scope>
    <source>
        <strain evidence="10">SYSU GA230002</strain>
    </source>
</reference>
<keyword evidence="4 8" id="KW-0812">Transmembrane</keyword>
<sequence length="242" mass="26714">ANPDRHTDVGDENKKPPSLAVPNSLSIKVADDNMPALLEGARNTVLLTIVSVFFGALLGLFLALGRLSRNKALDRLCWFYIWLFRGTPLLMQLFFIYYALPKIHPALTLPGQWVPALLALSLNSAAYLAEIIRAAIQSIDKGQLEAAKALGMSYGQAMSRVIIPQSYRRLIPPVGNELIALLKDSSLVAMIGMTELMKVTNQISTAQSVATVYMPAAVLYLGLTTFFTFIFEKLEKKYSVYE</sequence>
<dbReference type="InterPro" id="IPR043429">
    <property type="entry name" value="ArtM/GltK/GlnP/TcyL/YhdX-like"/>
</dbReference>
<evidence type="ECO:0000256" key="6">
    <source>
        <dbReference type="ARBA" id="ARBA00022989"/>
    </source>
</evidence>
<keyword evidence="5" id="KW-0029">Amino-acid transport</keyword>
<evidence type="ECO:0000256" key="1">
    <source>
        <dbReference type="ARBA" id="ARBA00004651"/>
    </source>
</evidence>
<evidence type="ECO:0000313" key="11">
    <source>
        <dbReference type="Proteomes" id="UP001310386"/>
    </source>
</evidence>
<feature type="transmembrane region" description="Helical" evidence="8">
    <location>
        <begin position="76"/>
        <end position="100"/>
    </location>
</feature>
<gene>
    <name evidence="10" type="ORF">VF724_20655</name>
</gene>
<evidence type="ECO:0000256" key="2">
    <source>
        <dbReference type="ARBA" id="ARBA00022448"/>
    </source>
</evidence>
<keyword evidence="3" id="KW-1003">Cell membrane</keyword>
<evidence type="ECO:0000256" key="5">
    <source>
        <dbReference type="ARBA" id="ARBA00022970"/>
    </source>
</evidence>
<organism evidence="10 11">
    <name type="scientific">Ferviditalea candida</name>
    <dbReference type="NCBI Taxonomy" id="3108399"/>
    <lineage>
        <taxon>Bacteria</taxon>
        <taxon>Bacillati</taxon>
        <taxon>Bacillota</taxon>
        <taxon>Bacilli</taxon>
        <taxon>Bacillales</taxon>
        <taxon>Paenibacillaceae</taxon>
        <taxon>Ferviditalea</taxon>
    </lineage>
</organism>
<dbReference type="Gene3D" id="1.10.3720.10">
    <property type="entry name" value="MetI-like"/>
    <property type="match status" value="1"/>
</dbReference>
<feature type="non-terminal residue" evidence="10">
    <location>
        <position position="1"/>
    </location>
</feature>
<dbReference type="NCBIfam" id="TIGR01726">
    <property type="entry name" value="HEQRo_perm_3TM"/>
    <property type="match status" value="1"/>
</dbReference>
<accession>A0ABU5ZP52</accession>
<dbReference type="PANTHER" id="PTHR30614:SF0">
    <property type="entry name" value="L-CYSTINE TRANSPORT SYSTEM PERMEASE PROTEIN TCYL"/>
    <property type="match status" value="1"/>
</dbReference>
<dbReference type="PANTHER" id="PTHR30614">
    <property type="entry name" value="MEMBRANE COMPONENT OF AMINO ACID ABC TRANSPORTER"/>
    <property type="match status" value="1"/>
</dbReference>
<dbReference type="PROSITE" id="PS50928">
    <property type="entry name" value="ABC_TM1"/>
    <property type="match status" value="1"/>
</dbReference>
<evidence type="ECO:0000256" key="7">
    <source>
        <dbReference type="ARBA" id="ARBA00023136"/>
    </source>
</evidence>
<comment type="subcellular location">
    <subcellularLocation>
        <location evidence="1 8">Cell membrane</location>
        <topology evidence="1 8">Multi-pass membrane protein</topology>
    </subcellularLocation>
</comment>
<dbReference type="SUPFAM" id="SSF161098">
    <property type="entry name" value="MetI-like"/>
    <property type="match status" value="1"/>
</dbReference>
<feature type="transmembrane region" description="Helical" evidence="8">
    <location>
        <begin position="212"/>
        <end position="231"/>
    </location>
</feature>
<name>A0ABU5ZP52_9BACL</name>
<protein>
    <submittedName>
        <fullName evidence="10">Amino acid ABC transporter permease</fullName>
    </submittedName>
</protein>
<dbReference type="InterPro" id="IPR000515">
    <property type="entry name" value="MetI-like"/>
</dbReference>
<dbReference type="Proteomes" id="UP001310386">
    <property type="component" value="Unassembled WGS sequence"/>
</dbReference>
<comment type="similarity">
    <text evidence="8">Belongs to the binding-protein-dependent transport system permease family.</text>
</comment>